<dbReference type="InterPro" id="IPR008257">
    <property type="entry name" value="Pept_M19"/>
</dbReference>
<dbReference type="PROSITE" id="PS51257">
    <property type="entry name" value="PROKAR_LIPOPROTEIN"/>
    <property type="match status" value="1"/>
</dbReference>
<dbReference type="EMBL" id="CP048222">
    <property type="protein sequence ID" value="QHT67562.1"/>
    <property type="molecule type" value="Genomic_DNA"/>
</dbReference>
<dbReference type="Pfam" id="PF01244">
    <property type="entry name" value="Peptidase_M19"/>
    <property type="match status" value="1"/>
</dbReference>
<dbReference type="Proteomes" id="UP000480178">
    <property type="component" value="Chromosome"/>
</dbReference>
<evidence type="ECO:0000256" key="1">
    <source>
        <dbReference type="SAM" id="SignalP"/>
    </source>
</evidence>
<dbReference type="PROSITE" id="PS51365">
    <property type="entry name" value="RENAL_DIPEPTIDASE_2"/>
    <property type="match status" value="1"/>
</dbReference>
<feature type="signal peptide" evidence="1">
    <location>
        <begin position="1"/>
        <end position="21"/>
    </location>
</feature>
<accession>A0A6C0GIS9</accession>
<organism evidence="2 3">
    <name type="scientific">Rhodocytophaga rosea</name>
    <dbReference type="NCBI Taxonomy" id="2704465"/>
    <lineage>
        <taxon>Bacteria</taxon>
        <taxon>Pseudomonadati</taxon>
        <taxon>Bacteroidota</taxon>
        <taxon>Cytophagia</taxon>
        <taxon>Cytophagales</taxon>
        <taxon>Rhodocytophagaceae</taxon>
        <taxon>Rhodocytophaga</taxon>
    </lineage>
</organism>
<dbReference type="PANTHER" id="PTHR10443">
    <property type="entry name" value="MICROSOMAL DIPEPTIDASE"/>
    <property type="match status" value="1"/>
</dbReference>
<dbReference type="AlphaFoldDB" id="A0A6C0GIS9"/>
<keyword evidence="3" id="KW-1185">Reference proteome</keyword>
<dbReference type="CDD" id="cd01301">
    <property type="entry name" value="rDP_like"/>
    <property type="match status" value="1"/>
</dbReference>
<dbReference type="InterPro" id="IPR032466">
    <property type="entry name" value="Metal_Hydrolase"/>
</dbReference>
<dbReference type="GO" id="GO:0070573">
    <property type="term" value="F:metallodipeptidase activity"/>
    <property type="evidence" value="ECO:0007669"/>
    <property type="project" value="InterPro"/>
</dbReference>
<proteinExistence type="predicted"/>
<name>A0A6C0GIS9_9BACT</name>
<protein>
    <submittedName>
        <fullName evidence="2">Membrane dipeptidase</fullName>
    </submittedName>
</protein>
<dbReference type="KEGG" id="rhoz:GXP67_13455"/>
<dbReference type="RefSeq" id="WP_162443591.1">
    <property type="nucleotide sequence ID" value="NZ_CP048222.1"/>
</dbReference>
<dbReference type="GO" id="GO:0006508">
    <property type="term" value="P:proteolysis"/>
    <property type="evidence" value="ECO:0007669"/>
    <property type="project" value="InterPro"/>
</dbReference>
<gene>
    <name evidence="2" type="ORF">GXP67_13455</name>
</gene>
<feature type="chain" id="PRO_5025349332" evidence="1">
    <location>
        <begin position="22"/>
        <end position="411"/>
    </location>
</feature>
<keyword evidence="1" id="KW-0732">Signal</keyword>
<dbReference type="PANTHER" id="PTHR10443:SF12">
    <property type="entry name" value="DIPEPTIDASE"/>
    <property type="match status" value="1"/>
</dbReference>
<dbReference type="SUPFAM" id="SSF51556">
    <property type="entry name" value="Metallo-dependent hydrolases"/>
    <property type="match status" value="1"/>
</dbReference>
<dbReference type="Gene3D" id="3.20.20.140">
    <property type="entry name" value="Metal-dependent hydrolases"/>
    <property type="match status" value="1"/>
</dbReference>
<evidence type="ECO:0000313" key="2">
    <source>
        <dbReference type="EMBL" id="QHT67562.1"/>
    </source>
</evidence>
<sequence length="411" mass="45944">MSVKLKCSLLFIYSLLIISFAACTSDHKQASEEELRKQAQELAQKYIITDGHIDVPYRLNAKMEDVSVRTQQGEFDYVRARAGGLDAPFMSIYVDAVYQAKGGAKAAADSLIDLVENIAKKSPDKFALAYSVADVEKNTQAGKISLPMGMENGAPIESKIENVDHFYKRGIRYITLAHSKDNFICDSATDTTHTWNGVSPLGEQIIGRMNQVGIMVDVSHISDSSFYDVMRLTKAPVIASHSSCRHFTPDQTRNMTDDMIRKLAANKGVIQICFGTYFLNNESIKNDNYIKKWLKENNIQRTDSTAVAYIKQFNEAHTVTSDISQVADHIDHVVKLVGIEYVGIGSDFDGVEGKLAKGLEDVSKYPNLIYELLKRGYSEEDIRKICYTNVFRVWSEVERIAKEQGTSKVGS</sequence>
<evidence type="ECO:0000313" key="3">
    <source>
        <dbReference type="Proteomes" id="UP000480178"/>
    </source>
</evidence>
<reference evidence="2 3" key="1">
    <citation type="submission" date="2020-01" db="EMBL/GenBank/DDBJ databases">
        <authorList>
            <person name="Kim M.K."/>
        </authorList>
    </citation>
    <scope>NUCLEOTIDE SEQUENCE [LARGE SCALE GENOMIC DNA]</scope>
    <source>
        <strain evidence="2 3">172606-1</strain>
    </source>
</reference>